<dbReference type="OrthoDB" id="5801841at2"/>
<feature type="signal peptide" evidence="2">
    <location>
        <begin position="1"/>
        <end position="21"/>
    </location>
</feature>
<feature type="region of interest" description="Disordered" evidence="1">
    <location>
        <begin position="24"/>
        <end position="88"/>
    </location>
</feature>
<dbReference type="PROSITE" id="PS51257">
    <property type="entry name" value="PROKAR_LIPOPROTEIN"/>
    <property type="match status" value="1"/>
</dbReference>
<dbReference type="AlphaFoldDB" id="A0A1B1NEI1"/>
<evidence type="ECO:0000313" key="4">
    <source>
        <dbReference type="Proteomes" id="UP000092482"/>
    </source>
</evidence>
<keyword evidence="2" id="KW-0732">Signal</keyword>
<dbReference type="RefSeq" id="WP_066640780.1">
    <property type="nucleotide sequence ID" value="NZ_CP014989.1"/>
</dbReference>
<feature type="chain" id="PRO_5008527849" evidence="2">
    <location>
        <begin position="22"/>
        <end position="184"/>
    </location>
</feature>
<dbReference type="STRING" id="1758689.SGUI_2434"/>
<feature type="compositionally biased region" description="Acidic residues" evidence="1">
    <location>
        <begin position="41"/>
        <end position="57"/>
    </location>
</feature>
<accession>A0A1B1NEI1</accession>
<protein>
    <submittedName>
        <fullName evidence="3">Uncharacterized protein</fullName>
    </submittedName>
</protein>
<evidence type="ECO:0000313" key="3">
    <source>
        <dbReference type="EMBL" id="ANS79830.1"/>
    </source>
</evidence>
<gene>
    <name evidence="3" type="ORF">SGUI_2434</name>
</gene>
<keyword evidence="4" id="KW-1185">Reference proteome</keyword>
<sequence>MIRRRRTTLALAALTLTAALAGCGETDVDTGAATSSSSSEENGEETTEDGSTETVDEPIDKPTQTALPSSPGGESALPLGPVPDEVVQRDDVQAAIDAEAKRAGVESSAVTVAGYAAVTWSDGSIGCPREGMMYTQALVPGYQLVLEVDGTRASYHAAEGKNFSYCAQPVAPASTESGGTTTDR</sequence>
<evidence type="ECO:0000256" key="2">
    <source>
        <dbReference type="SAM" id="SignalP"/>
    </source>
</evidence>
<name>A0A1B1NEI1_9MICO</name>
<dbReference type="KEGG" id="serj:SGUI_2434"/>
<proteinExistence type="predicted"/>
<dbReference type="Proteomes" id="UP000092482">
    <property type="component" value="Chromosome"/>
</dbReference>
<evidence type="ECO:0000256" key="1">
    <source>
        <dbReference type="SAM" id="MobiDB-lite"/>
    </source>
</evidence>
<dbReference type="EMBL" id="CP014989">
    <property type="protein sequence ID" value="ANS79830.1"/>
    <property type="molecule type" value="Genomic_DNA"/>
</dbReference>
<organism evidence="3 4">
    <name type="scientific">Serinicoccus hydrothermalis</name>
    <dbReference type="NCBI Taxonomy" id="1758689"/>
    <lineage>
        <taxon>Bacteria</taxon>
        <taxon>Bacillati</taxon>
        <taxon>Actinomycetota</taxon>
        <taxon>Actinomycetes</taxon>
        <taxon>Micrococcales</taxon>
        <taxon>Ornithinimicrobiaceae</taxon>
        <taxon>Serinicoccus</taxon>
    </lineage>
</organism>
<reference evidence="3 4" key="1">
    <citation type="submission" date="2016-03" db="EMBL/GenBank/DDBJ databases">
        <title>Shallow-sea hydrothermal system.</title>
        <authorList>
            <person name="Tang K."/>
        </authorList>
    </citation>
    <scope>NUCLEOTIDE SEQUENCE [LARGE SCALE GENOMIC DNA]</scope>
    <source>
        <strain evidence="3 4">JLT9</strain>
    </source>
</reference>
<feature type="compositionally biased region" description="Low complexity" evidence="1">
    <location>
        <begin position="29"/>
        <end position="40"/>
    </location>
</feature>